<dbReference type="GO" id="GO:0046872">
    <property type="term" value="F:metal ion binding"/>
    <property type="evidence" value="ECO:0007669"/>
    <property type="project" value="UniProtKB-KW"/>
</dbReference>
<keyword evidence="13 16" id="KW-0173">Coenzyme A biosynthesis</keyword>
<evidence type="ECO:0000256" key="11">
    <source>
        <dbReference type="ARBA" id="ARBA00022840"/>
    </source>
</evidence>
<proteinExistence type="inferred from homology"/>
<dbReference type="Pfam" id="PF03309">
    <property type="entry name" value="Pan_kinase"/>
    <property type="match status" value="1"/>
</dbReference>
<dbReference type="InterPro" id="IPR043129">
    <property type="entry name" value="ATPase_NBD"/>
</dbReference>
<dbReference type="InterPro" id="IPR004619">
    <property type="entry name" value="Type_III_PanK"/>
</dbReference>
<keyword evidence="7 16" id="KW-0963">Cytoplasm</keyword>
<feature type="active site" description="Proton acceptor" evidence="16">
    <location>
        <position position="144"/>
    </location>
</feature>
<comment type="subunit">
    <text evidence="5 16">Homodimer.</text>
</comment>
<comment type="similarity">
    <text evidence="14 16">Belongs to the type III pantothenate kinase family.</text>
</comment>
<keyword evidence="10 16" id="KW-0418">Kinase</keyword>
<feature type="binding site" evidence="16">
    <location>
        <position position="135"/>
    </location>
    <ligand>
        <name>substrate</name>
    </ligand>
</feature>
<comment type="subcellular location">
    <subcellularLocation>
        <location evidence="3 16">Cytoplasm</location>
    </subcellularLocation>
</comment>
<gene>
    <name evidence="16" type="primary">coaX</name>
    <name evidence="17" type="ORF">COV74_05155</name>
</gene>
<evidence type="ECO:0000313" key="18">
    <source>
        <dbReference type="Proteomes" id="UP000230859"/>
    </source>
</evidence>
<dbReference type="PANTHER" id="PTHR34265:SF1">
    <property type="entry name" value="TYPE III PANTOTHENATE KINASE"/>
    <property type="match status" value="1"/>
</dbReference>
<keyword evidence="9 16" id="KW-0547">Nucleotide-binding</keyword>
<evidence type="ECO:0000256" key="6">
    <source>
        <dbReference type="ARBA" id="ARBA00012102"/>
    </source>
</evidence>
<comment type="cofactor">
    <cofactor evidence="16">
        <name>NH4(+)</name>
        <dbReference type="ChEBI" id="CHEBI:28938"/>
    </cofactor>
    <cofactor evidence="16">
        <name>K(+)</name>
        <dbReference type="ChEBI" id="CHEBI:29103"/>
    </cofactor>
    <text evidence="16">A monovalent cation. Ammonium or potassium.</text>
</comment>
<accession>A0A2H0LPI1</accession>
<feature type="binding site" evidence="16">
    <location>
        <position position="167"/>
    </location>
    <ligand>
        <name>ATP</name>
        <dbReference type="ChEBI" id="CHEBI:30616"/>
    </ligand>
</feature>
<comment type="cofactor">
    <cofactor evidence="2">
        <name>K(+)</name>
        <dbReference type="ChEBI" id="CHEBI:29103"/>
    </cofactor>
</comment>
<dbReference type="UniPathway" id="UPA00241">
    <property type="reaction ID" value="UER00352"/>
</dbReference>
<feature type="binding site" evidence="16">
    <location>
        <begin position="142"/>
        <end position="145"/>
    </location>
    <ligand>
        <name>substrate</name>
    </ligand>
</feature>
<evidence type="ECO:0000256" key="16">
    <source>
        <dbReference type="HAMAP-Rule" id="MF_01274"/>
    </source>
</evidence>
<evidence type="ECO:0000256" key="7">
    <source>
        <dbReference type="ARBA" id="ARBA00022490"/>
    </source>
</evidence>
<dbReference type="Gene3D" id="3.30.420.40">
    <property type="match status" value="2"/>
</dbReference>
<evidence type="ECO:0000256" key="14">
    <source>
        <dbReference type="ARBA" id="ARBA00038036"/>
    </source>
</evidence>
<dbReference type="Proteomes" id="UP000230859">
    <property type="component" value="Unassembled WGS sequence"/>
</dbReference>
<dbReference type="EC" id="2.7.1.33" evidence="6 16"/>
<dbReference type="GO" id="GO:0005524">
    <property type="term" value="F:ATP binding"/>
    <property type="evidence" value="ECO:0007669"/>
    <property type="project" value="UniProtKB-UniRule"/>
</dbReference>
<evidence type="ECO:0000256" key="9">
    <source>
        <dbReference type="ARBA" id="ARBA00022741"/>
    </source>
</evidence>
<name>A0A2H0LPI1_9BACT</name>
<dbReference type="AlphaFoldDB" id="A0A2H0LPI1"/>
<sequence>MCLRDLPEKTRQAAIAGRNSQRIFSSISNYFRESELKAKTGGFLLAIDIGNSSISCGLFKSGALKHHFSICSNEFPKIGPIINKCGGRNIIDKVIIVSVNPKLTGKLRVKLQKIVPKRSILVLGRDVKVKIKHQYASINQLGLDRLVNIYGAIRWYRRPILIIDFGTATTFDLVTKRGTFKGGLIIPGIETAWEALIRRAALLPKLEINRKQKMPLVGTSTVSCMQAGLLQGFGAMVDGLIERYTKRKGERFTILAAGGLARLIRPYVLHPMKLDPFHTIKSLAFIAADREKRSLHG</sequence>
<comment type="function">
    <text evidence="16">Catalyzes the phosphorylation of pantothenate (Pan), the first step in CoA biosynthesis.</text>
</comment>
<dbReference type="GO" id="GO:0004594">
    <property type="term" value="F:pantothenate kinase activity"/>
    <property type="evidence" value="ECO:0007669"/>
    <property type="project" value="UniProtKB-UniRule"/>
</dbReference>
<feature type="binding site" evidence="16">
    <location>
        <position position="221"/>
    </location>
    <ligand>
        <name>substrate</name>
    </ligand>
</feature>
<comment type="caution">
    <text evidence="17">The sequence shown here is derived from an EMBL/GenBank/DDBJ whole genome shotgun (WGS) entry which is preliminary data.</text>
</comment>
<dbReference type="SUPFAM" id="SSF53067">
    <property type="entry name" value="Actin-like ATPase domain"/>
    <property type="match status" value="2"/>
</dbReference>
<evidence type="ECO:0000256" key="13">
    <source>
        <dbReference type="ARBA" id="ARBA00022993"/>
    </source>
</evidence>
<dbReference type="NCBIfam" id="TIGR00671">
    <property type="entry name" value="baf"/>
    <property type="match status" value="1"/>
</dbReference>
<dbReference type="HAMAP" id="MF_01274">
    <property type="entry name" value="Pantothen_kinase_3"/>
    <property type="match status" value="1"/>
</dbReference>
<evidence type="ECO:0000256" key="5">
    <source>
        <dbReference type="ARBA" id="ARBA00011738"/>
    </source>
</evidence>
<evidence type="ECO:0000256" key="1">
    <source>
        <dbReference type="ARBA" id="ARBA00001206"/>
    </source>
</evidence>
<evidence type="ECO:0000256" key="10">
    <source>
        <dbReference type="ARBA" id="ARBA00022777"/>
    </source>
</evidence>
<evidence type="ECO:0000256" key="15">
    <source>
        <dbReference type="ARBA" id="ARBA00040883"/>
    </source>
</evidence>
<evidence type="ECO:0000256" key="2">
    <source>
        <dbReference type="ARBA" id="ARBA00001958"/>
    </source>
</evidence>
<evidence type="ECO:0000256" key="3">
    <source>
        <dbReference type="ARBA" id="ARBA00004496"/>
    </source>
</evidence>
<dbReference type="PANTHER" id="PTHR34265">
    <property type="entry name" value="TYPE III PANTOTHENATE KINASE"/>
    <property type="match status" value="1"/>
</dbReference>
<evidence type="ECO:0000256" key="4">
    <source>
        <dbReference type="ARBA" id="ARBA00005225"/>
    </source>
</evidence>
<feature type="binding site" evidence="16">
    <location>
        <position position="164"/>
    </location>
    <ligand>
        <name>K(+)</name>
        <dbReference type="ChEBI" id="CHEBI:29103"/>
    </ligand>
</feature>
<dbReference type="EMBL" id="PCVY01000046">
    <property type="protein sequence ID" value="PIQ86343.1"/>
    <property type="molecule type" value="Genomic_DNA"/>
</dbReference>
<dbReference type="GO" id="GO:0005737">
    <property type="term" value="C:cytoplasm"/>
    <property type="evidence" value="ECO:0007669"/>
    <property type="project" value="UniProtKB-SubCell"/>
</dbReference>
<keyword evidence="16" id="KW-0479">Metal-binding</keyword>
<evidence type="ECO:0000313" key="17">
    <source>
        <dbReference type="EMBL" id="PIQ86343.1"/>
    </source>
</evidence>
<feature type="binding site" evidence="16">
    <location>
        <begin position="48"/>
        <end position="55"/>
    </location>
    <ligand>
        <name>ATP</name>
        <dbReference type="ChEBI" id="CHEBI:30616"/>
    </ligand>
</feature>
<keyword evidence="11 16" id="KW-0067">ATP-binding</keyword>
<organism evidence="17 18">
    <name type="scientific">Candidatus Abzuiibacterium crystallinum</name>
    <dbReference type="NCBI Taxonomy" id="1974748"/>
    <lineage>
        <taxon>Bacteria</taxon>
        <taxon>Pseudomonadati</taxon>
        <taxon>Candidatus Omnitrophota</taxon>
        <taxon>Candidatus Abzuiibacterium</taxon>
    </lineage>
</organism>
<keyword evidence="12 16" id="KW-0630">Potassium</keyword>
<dbReference type="CDD" id="cd24015">
    <property type="entry name" value="ASKHA_NBD_PanK-III"/>
    <property type="match status" value="1"/>
</dbReference>
<dbReference type="GO" id="GO:0015937">
    <property type="term" value="P:coenzyme A biosynthetic process"/>
    <property type="evidence" value="ECO:0007669"/>
    <property type="project" value="UniProtKB-UniRule"/>
</dbReference>
<keyword evidence="8 16" id="KW-0808">Transferase</keyword>
<protein>
    <recommendedName>
        <fullName evidence="15 16">Type III pantothenate kinase</fullName>
        <ecNumber evidence="6 16">2.7.1.33</ecNumber>
    </recommendedName>
    <alternativeName>
        <fullName evidence="16">PanK-III</fullName>
    </alternativeName>
    <alternativeName>
        <fullName evidence="16">Pantothenic acid kinase</fullName>
    </alternativeName>
</protein>
<evidence type="ECO:0000256" key="8">
    <source>
        <dbReference type="ARBA" id="ARBA00022679"/>
    </source>
</evidence>
<evidence type="ECO:0000256" key="12">
    <source>
        <dbReference type="ARBA" id="ARBA00022958"/>
    </source>
</evidence>
<comment type="catalytic activity">
    <reaction evidence="1 16">
        <text>(R)-pantothenate + ATP = (R)-4'-phosphopantothenate + ADP + H(+)</text>
        <dbReference type="Rhea" id="RHEA:16373"/>
        <dbReference type="ChEBI" id="CHEBI:10986"/>
        <dbReference type="ChEBI" id="CHEBI:15378"/>
        <dbReference type="ChEBI" id="CHEBI:29032"/>
        <dbReference type="ChEBI" id="CHEBI:30616"/>
        <dbReference type="ChEBI" id="CHEBI:456216"/>
        <dbReference type="EC" id="2.7.1.33"/>
    </reaction>
</comment>
<comment type="pathway">
    <text evidence="4 16">Cofactor biosynthesis; coenzyme A biosynthesis; CoA from (R)-pantothenate: step 1/5.</text>
</comment>
<reference evidence="17 18" key="1">
    <citation type="submission" date="2017-09" db="EMBL/GenBank/DDBJ databases">
        <title>Depth-based differentiation of microbial function through sediment-hosted aquifers and enrichment of novel symbionts in the deep terrestrial subsurface.</title>
        <authorList>
            <person name="Probst A.J."/>
            <person name="Ladd B."/>
            <person name="Jarett J.K."/>
            <person name="Geller-Mcgrath D.E."/>
            <person name="Sieber C.M."/>
            <person name="Emerson J.B."/>
            <person name="Anantharaman K."/>
            <person name="Thomas B.C."/>
            <person name="Malmstrom R."/>
            <person name="Stieglmeier M."/>
            <person name="Klingl A."/>
            <person name="Woyke T."/>
            <person name="Ryan C.M."/>
            <person name="Banfield J.F."/>
        </authorList>
    </citation>
    <scope>NUCLEOTIDE SEQUENCE [LARGE SCALE GENOMIC DNA]</scope>
    <source>
        <strain evidence="17">CG11_big_fil_rev_8_21_14_0_20_45_26</strain>
    </source>
</reference>